<name>A0A941D294_9CAUL</name>
<dbReference type="SUPFAM" id="SSF53448">
    <property type="entry name" value="Nucleotide-diphospho-sugar transferases"/>
    <property type="match status" value="1"/>
</dbReference>
<dbReference type="InterPro" id="IPR029044">
    <property type="entry name" value="Nucleotide-diphossugar_trans"/>
</dbReference>
<dbReference type="Pfam" id="PF00535">
    <property type="entry name" value="Glycos_transf_2"/>
    <property type="match status" value="1"/>
</dbReference>
<protein>
    <submittedName>
        <fullName evidence="3">Glycosyltransferase family 2 protein</fullName>
    </submittedName>
</protein>
<accession>A0A941D294</accession>
<keyword evidence="5" id="KW-1185">Reference proteome</keyword>
<sequence length="280" mass="30812">MTRLSALVCVHNEEARLADCLARLAFCDEIVVVADRCTDRSESIALEYGARVVSGSFPLEGPRKEAGIAACSGQWVIEIDADEWVSVQLAQEIRRTVENISQGDYFQIPVDNYVGHRLVRQGWGGSFGTSSVARLYRNGVKHWKSQRVHPGVTFTGVLAGSLTTPIKHTVDDDIGDMVDRLNRYTALRAQDLADIGQPGGVGDNVFRGFRRFYKCFVSRKGYREGELGFLIALMAGVYPVLSCLRAREILAVRALAAQASLVELRPGDLQRTAPLREVAA</sequence>
<dbReference type="RefSeq" id="WP_215341322.1">
    <property type="nucleotide sequence ID" value="NZ_JAGSGD010000001.1"/>
</dbReference>
<dbReference type="EMBL" id="JAGSGD010000001">
    <property type="protein sequence ID" value="MBR7620592.1"/>
    <property type="molecule type" value="Genomic_DNA"/>
</dbReference>
<dbReference type="InterPro" id="IPR001173">
    <property type="entry name" value="Glyco_trans_2-like"/>
</dbReference>
<dbReference type="Proteomes" id="UP000622580">
    <property type="component" value="Unassembled WGS sequence"/>
</dbReference>
<evidence type="ECO:0000313" key="4">
    <source>
        <dbReference type="EMBL" id="QQZ49382.1"/>
    </source>
</evidence>
<dbReference type="CDD" id="cd02511">
    <property type="entry name" value="Beta4Glucosyltransferase"/>
    <property type="match status" value="1"/>
</dbReference>
<feature type="domain" description="Glycosyltransferase 2-like" evidence="2">
    <location>
        <begin position="5"/>
        <end position="99"/>
    </location>
</feature>
<proteinExistence type="inferred from homology"/>
<evidence type="ECO:0000313" key="3">
    <source>
        <dbReference type="EMBL" id="MBR7620592.1"/>
    </source>
</evidence>
<gene>
    <name evidence="3" type="ORF">JKL49_14455</name>
    <name evidence="4" type="ORF">JKL49_20520</name>
</gene>
<evidence type="ECO:0000259" key="2">
    <source>
        <dbReference type="Pfam" id="PF00535"/>
    </source>
</evidence>
<dbReference type="EMBL" id="CP068570">
    <property type="protein sequence ID" value="QQZ49382.1"/>
    <property type="molecule type" value="Genomic_DNA"/>
</dbReference>
<reference evidence="3" key="2">
    <citation type="submission" date="2021-04" db="EMBL/GenBank/DDBJ databases">
        <title>Draft genome assembly of strain Phenylobacterium sp. 20VBR1 using MiniION and Illumina platforms.</title>
        <authorList>
            <person name="Thomas F.A."/>
            <person name="Krishnan K.P."/>
            <person name="Sinha R.K."/>
        </authorList>
    </citation>
    <scope>NUCLEOTIDE SEQUENCE</scope>
    <source>
        <strain evidence="3">20VBR1</strain>
    </source>
</reference>
<dbReference type="PANTHER" id="PTHR43630:SF2">
    <property type="entry name" value="GLYCOSYLTRANSFERASE"/>
    <property type="match status" value="1"/>
</dbReference>
<dbReference type="Gene3D" id="3.90.550.10">
    <property type="entry name" value="Spore Coat Polysaccharide Biosynthesis Protein SpsA, Chain A"/>
    <property type="match status" value="1"/>
</dbReference>
<dbReference type="AlphaFoldDB" id="A0A941D294"/>
<reference evidence="4" key="1">
    <citation type="submission" date="2021-01" db="EMBL/GenBank/DDBJ databases">
        <title>Genome sequence of Phenylobacterium sp. 20VBR1 isolated from a valley glaceir, Ny-Alesund, Svalbard.</title>
        <authorList>
            <person name="Thomas F.A."/>
            <person name="Krishnan K.P."/>
            <person name="Sinha R.K."/>
        </authorList>
    </citation>
    <scope>NUCLEOTIDE SEQUENCE</scope>
    <source>
        <strain evidence="4">20VBR1</strain>
    </source>
</reference>
<evidence type="ECO:0000256" key="1">
    <source>
        <dbReference type="ARBA" id="ARBA00038494"/>
    </source>
</evidence>
<dbReference type="PANTHER" id="PTHR43630">
    <property type="entry name" value="POLY-BETA-1,6-N-ACETYL-D-GLUCOSAMINE SYNTHASE"/>
    <property type="match status" value="1"/>
</dbReference>
<organism evidence="3 5">
    <name type="scientific">Phenylobacterium glaciei</name>
    <dbReference type="NCBI Taxonomy" id="2803784"/>
    <lineage>
        <taxon>Bacteria</taxon>
        <taxon>Pseudomonadati</taxon>
        <taxon>Pseudomonadota</taxon>
        <taxon>Alphaproteobacteria</taxon>
        <taxon>Caulobacterales</taxon>
        <taxon>Caulobacteraceae</taxon>
        <taxon>Phenylobacterium</taxon>
    </lineage>
</organism>
<evidence type="ECO:0000313" key="5">
    <source>
        <dbReference type="Proteomes" id="UP000622580"/>
    </source>
</evidence>
<comment type="similarity">
    <text evidence="1">Belongs to the glycosyltransferase 2 family. WaaE/KdtX subfamily.</text>
</comment>